<sequence>MTKLGQITKGNAISKYPFCFTGKSCRPDRNHLYDGGNRHAKESEEDTQEPLRQSERASVCKSAQKFDDNNLEEDRATEHCYEYIVI</sequence>
<evidence type="ECO:0000313" key="1">
    <source>
        <dbReference type="EMBL" id="KAH7848455.1"/>
    </source>
</evidence>
<organism evidence="1 2">
    <name type="scientific">Vaccinium darrowii</name>
    <dbReference type="NCBI Taxonomy" id="229202"/>
    <lineage>
        <taxon>Eukaryota</taxon>
        <taxon>Viridiplantae</taxon>
        <taxon>Streptophyta</taxon>
        <taxon>Embryophyta</taxon>
        <taxon>Tracheophyta</taxon>
        <taxon>Spermatophyta</taxon>
        <taxon>Magnoliopsida</taxon>
        <taxon>eudicotyledons</taxon>
        <taxon>Gunneridae</taxon>
        <taxon>Pentapetalae</taxon>
        <taxon>asterids</taxon>
        <taxon>Ericales</taxon>
        <taxon>Ericaceae</taxon>
        <taxon>Vaccinioideae</taxon>
        <taxon>Vaccinieae</taxon>
        <taxon>Vaccinium</taxon>
    </lineage>
</organism>
<dbReference type="EMBL" id="CM037157">
    <property type="protein sequence ID" value="KAH7848455.1"/>
    <property type="molecule type" value="Genomic_DNA"/>
</dbReference>
<reference evidence="1 2" key="1">
    <citation type="journal article" date="2021" name="Hortic Res">
        <title>High-quality reference genome and annotation aids understanding of berry development for evergreen blueberry (Vaccinium darrowii).</title>
        <authorList>
            <person name="Yu J."/>
            <person name="Hulse-Kemp A.M."/>
            <person name="Babiker E."/>
            <person name="Staton M."/>
        </authorList>
    </citation>
    <scope>NUCLEOTIDE SEQUENCE [LARGE SCALE GENOMIC DNA]</scope>
    <source>
        <strain evidence="2">cv. NJ 8807/NJ 8810</strain>
        <tissue evidence="1">Young leaf</tissue>
    </source>
</reference>
<dbReference type="Proteomes" id="UP000828048">
    <property type="component" value="Chromosome 7"/>
</dbReference>
<keyword evidence="2" id="KW-1185">Reference proteome</keyword>
<gene>
    <name evidence="1" type="ORF">Vadar_002918</name>
</gene>
<protein>
    <submittedName>
        <fullName evidence="1">Uncharacterized protein</fullName>
    </submittedName>
</protein>
<accession>A0ACB7Y4E9</accession>
<name>A0ACB7Y4E9_9ERIC</name>
<proteinExistence type="predicted"/>
<evidence type="ECO:0000313" key="2">
    <source>
        <dbReference type="Proteomes" id="UP000828048"/>
    </source>
</evidence>
<comment type="caution">
    <text evidence="1">The sequence shown here is derived from an EMBL/GenBank/DDBJ whole genome shotgun (WGS) entry which is preliminary data.</text>
</comment>